<reference evidence="1 2" key="1">
    <citation type="submission" date="2017-02" db="EMBL/GenBank/DDBJ databases">
        <title>isolation and characterization of a novel temperate virus Aeropyrum globular virus 1 infecting hyperthermophilic archaeon Aeropyrum.</title>
        <authorList>
            <person name="Yumiya M."/>
            <person name="Yoshida T."/>
            <person name="Sako Y."/>
        </authorList>
    </citation>
    <scope>NUCLEOTIDE SEQUENCE [LARGE SCALE GENOMIC DNA]</scope>
    <source>
        <strain evidence="1 2">YK1-12-2013</strain>
    </source>
</reference>
<name>A0A401H7J6_AERPX</name>
<dbReference type="EMBL" id="BDMD01000001">
    <property type="protein sequence ID" value="GBF08348.1"/>
    <property type="molecule type" value="Genomic_DNA"/>
</dbReference>
<proteinExistence type="predicted"/>
<comment type="caution">
    <text evidence="1">The sequence shown here is derived from an EMBL/GenBank/DDBJ whole genome shotgun (WGS) entry which is preliminary data.</text>
</comment>
<dbReference type="Proteomes" id="UP000291213">
    <property type="component" value="Unassembled WGS sequence"/>
</dbReference>
<dbReference type="AlphaFoldDB" id="A0A401H7J6"/>
<evidence type="ECO:0000313" key="1">
    <source>
        <dbReference type="EMBL" id="GBF08348.1"/>
    </source>
</evidence>
<organism evidence="1 2">
    <name type="scientific">Aeropyrum pernix</name>
    <dbReference type="NCBI Taxonomy" id="56636"/>
    <lineage>
        <taxon>Archaea</taxon>
        <taxon>Thermoproteota</taxon>
        <taxon>Thermoprotei</taxon>
        <taxon>Desulfurococcales</taxon>
        <taxon>Desulfurococcaceae</taxon>
        <taxon>Aeropyrum</taxon>
    </lineage>
</organism>
<accession>A0A401H7J6</accession>
<gene>
    <name evidence="1" type="ORF">apy_00730</name>
</gene>
<evidence type="ECO:0000313" key="2">
    <source>
        <dbReference type="Proteomes" id="UP000291213"/>
    </source>
</evidence>
<sequence>MAIRIRVGLRVLGGIDEAKKVLEETVALAKKLYGRRWMDAIDRLEEMYDGDPYWVLEHLRREARRRGVA</sequence>
<protein>
    <submittedName>
        <fullName evidence="1">Uncharacterized protein</fullName>
    </submittedName>
</protein>